<dbReference type="PANTHER" id="PTHR10210:SF32">
    <property type="entry name" value="RIBOSE-PHOSPHATE PYROPHOSPHOKINASE 2"/>
    <property type="match status" value="1"/>
</dbReference>
<dbReference type="PANTHER" id="PTHR10210">
    <property type="entry name" value="RIBOSE-PHOSPHATE DIPHOSPHOKINASE FAMILY MEMBER"/>
    <property type="match status" value="1"/>
</dbReference>
<evidence type="ECO:0000256" key="8">
    <source>
        <dbReference type="RuleBase" id="RU004324"/>
    </source>
</evidence>
<evidence type="ECO:0000259" key="10">
    <source>
        <dbReference type="Pfam" id="PF13793"/>
    </source>
</evidence>
<feature type="domain" description="Ribose-phosphate pyrophosphokinase N-terminal" evidence="10">
    <location>
        <begin position="6"/>
        <end position="91"/>
    </location>
</feature>
<keyword evidence="5" id="KW-0418">Kinase</keyword>
<dbReference type="Pfam" id="PF00156">
    <property type="entry name" value="Pribosyltran"/>
    <property type="match status" value="1"/>
</dbReference>
<protein>
    <recommendedName>
        <fullName evidence="1">ribose-phosphate diphosphokinase</fullName>
        <ecNumber evidence="1">2.7.6.1</ecNumber>
    </recommendedName>
</protein>
<evidence type="ECO:0000256" key="3">
    <source>
        <dbReference type="ARBA" id="ARBA00022727"/>
    </source>
</evidence>
<dbReference type="NCBIfam" id="TIGR01251">
    <property type="entry name" value="ribP_PPkin"/>
    <property type="match status" value="1"/>
</dbReference>
<dbReference type="EC" id="2.7.6.1" evidence="1"/>
<keyword evidence="2" id="KW-0808">Transferase</keyword>
<dbReference type="STRING" id="1802385.A2856_02885"/>
<dbReference type="GO" id="GO:0016301">
    <property type="term" value="F:kinase activity"/>
    <property type="evidence" value="ECO:0007669"/>
    <property type="project" value="UniProtKB-KW"/>
</dbReference>
<evidence type="ECO:0000256" key="4">
    <source>
        <dbReference type="ARBA" id="ARBA00022741"/>
    </source>
</evidence>
<name>A0A1F7TKU7_9BACT</name>
<dbReference type="SUPFAM" id="SSF53271">
    <property type="entry name" value="PRTase-like"/>
    <property type="match status" value="1"/>
</dbReference>
<comment type="caution">
    <text evidence="11">The sequence shown here is derived from an EMBL/GenBank/DDBJ whole genome shotgun (WGS) entry which is preliminary data.</text>
</comment>
<dbReference type="GO" id="GO:0005737">
    <property type="term" value="C:cytoplasm"/>
    <property type="evidence" value="ECO:0007669"/>
    <property type="project" value="TreeGrafter"/>
</dbReference>
<evidence type="ECO:0000256" key="5">
    <source>
        <dbReference type="ARBA" id="ARBA00022777"/>
    </source>
</evidence>
<dbReference type="InterPro" id="IPR005946">
    <property type="entry name" value="Rib-P_diPkinase"/>
</dbReference>
<dbReference type="GO" id="GO:0000287">
    <property type="term" value="F:magnesium ion binding"/>
    <property type="evidence" value="ECO:0007669"/>
    <property type="project" value="InterPro"/>
</dbReference>
<feature type="domain" description="Phosphoribosyltransferase" evidence="9">
    <location>
        <begin position="123"/>
        <end position="219"/>
    </location>
</feature>
<dbReference type="Pfam" id="PF13793">
    <property type="entry name" value="Pribosyltran_N"/>
    <property type="match status" value="1"/>
</dbReference>
<dbReference type="GO" id="GO:0006015">
    <property type="term" value="P:5-phosphoribose 1-diphosphate biosynthetic process"/>
    <property type="evidence" value="ECO:0007669"/>
    <property type="project" value="TreeGrafter"/>
</dbReference>
<dbReference type="GO" id="GO:0002189">
    <property type="term" value="C:ribose phosphate diphosphokinase complex"/>
    <property type="evidence" value="ECO:0007669"/>
    <property type="project" value="TreeGrafter"/>
</dbReference>
<keyword evidence="3 8" id="KW-0545">Nucleotide biosynthesis</keyword>
<evidence type="ECO:0000313" key="11">
    <source>
        <dbReference type="EMBL" id="OGL66601.1"/>
    </source>
</evidence>
<sequence length="281" mass="30039">MRTLAFRRYENGELSVSGCPALSGTAALFGSFSPPDENLFKTLLAAHTLKKEGAGRVVAVVPFLAYMRQDKAKPGLSLTTAWLGELIRASGIGRIVTVDLHSRRDQDLVPVPIVSVSPASVFAKEIRARGWEDATLVAPDNGAVARCEAVARALTDARPVTRFEKARTARGVRVGAPVGAVGNRCVLVDDQLDTGSTLVAACERLRRAGAKELLICVTHGLFAGEAWKRLRGLGVREIVVTDTVATRPPAAWISQISVAPLIEKAIASIPPSRRVRVHPIS</sequence>
<dbReference type="EMBL" id="MGDT01000007">
    <property type="protein sequence ID" value="OGL66601.1"/>
    <property type="molecule type" value="Genomic_DNA"/>
</dbReference>
<dbReference type="GO" id="GO:0005524">
    <property type="term" value="F:ATP binding"/>
    <property type="evidence" value="ECO:0007669"/>
    <property type="project" value="UniProtKB-KW"/>
</dbReference>
<organism evidence="11 12">
    <name type="scientific">Candidatus Uhrbacteria bacterium RIFCSPHIGHO2_01_FULL_63_20</name>
    <dbReference type="NCBI Taxonomy" id="1802385"/>
    <lineage>
        <taxon>Bacteria</taxon>
        <taxon>Candidatus Uhriibacteriota</taxon>
    </lineage>
</organism>
<comment type="similarity">
    <text evidence="8">Belongs to the ribose-phosphate pyrophosphokinase family.</text>
</comment>
<evidence type="ECO:0000256" key="6">
    <source>
        <dbReference type="ARBA" id="ARBA00022840"/>
    </source>
</evidence>
<dbReference type="InterPro" id="IPR029099">
    <property type="entry name" value="Pribosyltran_N"/>
</dbReference>
<keyword evidence="6" id="KW-0067">ATP-binding</keyword>
<comment type="catalytic activity">
    <reaction evidence="7">
        <text>D-ribose 5-phosphate + ATP = 5-phospho-alpha-D-ribose 1-diphosphate + AMP + H(+)</text>
        <dbReference type="Rhea" id="RHEA:15609"/>
        <dbReference type="ChEBI" id="CHEBI:15378"/>
        <dbReference type="ChEBI" id="CHEBI:30616"/>
        <dbReference type="ChEBI" id="CHEBI:58017"/>
        <dbReference type="ChEBI" id="CHEBI:78346"/>
        <dbReference type="ChEBI" id="CHEBI:456215"/>
        <dbReference type="EC" id="2.7.6.1"/>
    </reaction>
</comment>
<dbReference type="FunFam" id="3.40.50.2020:FF:000014">
    <property type="entry name" value="Ribose-phosphate pyrophosphokinase 1"/>
    <property type="match status" value="1"/>
</dbReference>
<keyword evidence="4" id="KW-0547">Nucleotide-binding</keyword>
<reference evidence="11 12" key="1">
    <citation type="journal article" date="2016" name="Nat. Commun.">
        <title>Thousands of microbial genomes shed light on interconnected biogeochemical processes in an aquifer system.</title>
        <authorList>
            <person name="Anantharaman K."/>
            <person name="Brown C.T."/>
            <person name="Hug L.A."/>
            <person name="Sharon I."/>
            <person name="Castelle C.J."/>
            <person name="Probst A.J."/>
            <person name="Thomas B.C."/>
            <person name="Singh A."/>
            <person name="Wilkins M.J."/>
            <person name="Karaoz U."/>
            <person name="Brodie E.L."/>
            <person name="Williams K.H."/>
            <person name="Hubbard S.S."/>
            <person name="Banfield J.F."/>
        </authorList>
    </citation>
    <scope>NUCLEOTIDE SEQUENCE [LARGE SCALE GENOMIC DNA]</scope>
</reference>
<evidence type="ECO:0000313" key="12">
    <source>
        <dbReference type="Proteomes" id="UP000177885"/>
    </source>
</evidence>
<dbReference type="GO" id="GO:0006164">
    <property type="term" value="P:purine nucleotide biosynthetic process"/>
    <property type="evidence" value="ECO:0007669"/>
    <property type="project" value="TreeGrafter"/>
</dbReference>
<dbReference type="InterPro" id="IPR029057">
    <property type="entry name" value="PRTase-like"/>
</dbReference>
<dbReference type="SMART" id="SM01400">
    <property type="entry name" value="Pribosyltran_N"/>
    <property type="match status" value="1"/>
</dbReference>
<dbReference type="CDD" id="cd06223">
    <property type="entry name" value="PRTases_typeI"/>
    <property type="match status" value="1"/>
</dbReference>
<evidence type="ECO:0000256" key="7">
    <source>
        <dbReference type="ARBA" id="ARBA00049535"/>
    </source>
</evidence>
<evidence type="ECO:0000256" key="1">
    <source>
        <dbReference type="ARBA" id="ARBA00013247"/>
    </source>
</evidence>
<proteinExistence type="inferred from homology"/>
<dbReference type="AlphaFoldDB" id="A0A1F7TKU7"/>
<evidence type="ECO:0000259" key="9">
    <source>
        <dbReference type="Pfam" id="PF00156"/>
    </source>
</evidence>
<dbReference type="Proteomes" id="UP000177885">
    <property type="component" value="Unassembled WGS sequence"/>
</dbReference>
<evidence type="ECO:0000256" key="2">
    <source>
        <dbReference type="ARBA" id="ARBA00022679"/>
    </source>
</evidence>
<accession>A0A1F7TKU7</accession>
<dbReference type="Gene3D" id="3.40.50.2020">
    <property type="match status" value="2"/>
</dbReference>
<dbReference type="InterPro" id="IPR000836">
    <property type="entry name" value="PRTase_dom"/>
</dbReference>
<dbReference type="GO" id="GO:0004749">
    <property type="term" value="F:ribose phosphate diphosphokinase activity"/>
    <property type="evidence" value="ECO:0007669"/>
    <property type="project" value="UniProtKB-EC"/>
</dbReference>
<gene>
    <name evidence="11" type="ORF">A2856_02885</name>
</gene>